<organism evidence="2 3">
    <name type="scientific">Endocarpon pusillum</name>
    <dbReference type="NCBI Taxonomy" id="364733"/>
    <lineage>
        <taxon>Eukaryota</taxon>
        <taxon>Fungi</taxon>
        <taxon>Dikarya</taxon>
        <taxon>Ascomycota</taxon>
        <taxon>Pezizomycotina</taxon>
        <taxon>Eurotiomycetes</taxon>
        <taxon>Chaetothyriomycetidae</taxon>
        <taxon>Verrucariales</taxon>
        <taxon>Verrucariaceae</taxon>
        <taxon>Endocarpon</taxon>
    </lineage>
</organism>
<dbReference type="Proteomes" id="UP000606974">
    <property type="component" value="Unassembled WGS sequence"/>
</dbReference>
<evidence type="ECO:0000256" key="1">
    <source>
        <dbReference type="SAM" id="MobiDB-lite"/>
    </source>
</evidence>
<sequence length="644" mass="70462">MESMNPQMVTTSDACSIVDRRAAENSVAGRNALEEMRAALSDSIGAASSLTAQCSSEPSTEQTAKSQRKSSTAPDSGYSSLVDSPNSPSPGTLARKESITYASRRLLPKKPRKLRIYDKPIDQPTQARFLDLKVLFGRTLHEFLAKKKVTFTAIQMRLSVMGEDEASAKPWIIIACEKATLKTVKQFFGQPDIKQELQPNTGEWPAFELIVCDRALRLLFADADIDIEVFAPDWHFIKDLPLPSACGRAIKAVVGEKTRTATLGGMINVLSQKGEIKRYGLTSGHILPGDLVFGALENELEVKSVDEEGLDTHDSQAESYTVQGSDLGPPDLPGLDHPFPDGDDEEFEIEFGCGSMSPANDLASQGQEEQSDKHNTSYGTNIGRIVAHSGQSKASVKEHCNRDWALIELTEAHSENIGNCLIDGRVDRASPLQLTQVVEQETLQIDGERPVGVIRTSPSPSWGVLSRALSFIMISPGNAFTETYTLIVGPKSALKAGDSGSWVFDSQNYKVYGHVVAVDLFGEGVVVPMQAILMDIERKLNAKHVGLHVLFELSIENDLISQQKKRKVNATGDELHDHSGLSNESDLFSQNLRDIKPTATTPFREEFLPYNGEDPFDDSSYGSYSPHSPLPVDQGLVLFEPNLD</sequence>
<keyword evidence="3" id="KW-1185">Reference proteome</keyword>
<evidence type="ECO:0000313" key="2">
    <source>
        <dbReference type="EMBL" id="KAF7506723.1"/>
    </source>
</evidence>
<proteinExistence type="predicted"/>
<feature type="region of interest" description="Disordered" evidence="1">
    <location>
        <begin position="47"/>
        <end position="97"/>
    </location>
</feature>
<dbReference type="OrthoDB" id="5865767at2759"/>
<reference evidence="2" key="1">
    <citation type="submission" date="2020-02" db="EMBL/GenBank/DDBJ databases">
        <authorList>
            <person name="Palmer J.M."/>
        </authorList>
    </citation>
    <scope>NUCLEOTIDE SEQUENCE</scope>
    <source>
        <strain evidence="2">EPUS1.4</strain>
        <tissue evidence="2">Thallus</tissue>
    </source>
</reference>
<feature type="region of interest" description="Disordered" evidence="1">
    <location>
        <begin position="317"/>
        <end position="375"/>
    </location>
</feature>
<protein>
    <submittedName>
        <fullName evidence="2">Uncharacterized protein</fullName>
    </submittedName>
</protein>
<comment type="caution">
    <text evidence="2">The sequence shown here is derived from an EMBL/GenBank/DDBJ whole genome shotgun (WGS) entry which is preliminary data.</text>
</comment>
<feature type="compositionally biased region" description="Polar residues" evidence="1">
    <location>
        <begin position="47"/>
        <end position="90"/>
    </location>
</feature>
<feature type="compositionally biased region" description="Low complexity" evidence="1">
    <location>
        <begin position="326"/>
        <end position="337"/>
    </location>
</feature>
<dbReference type="AlphaFoldDB" id="A0A8H7AD85"/>
<gene>
    <name evidence="2" type="ORF">GJ744_011447</name>
</gene>
<accession>A0A8H7AD85</accession>
<dbReference type="EMBL" id="JAACFV010000081">
    <property type="protein sequence ID" value="KAF7506723.1"/>
    <property type="molecule type" value="Genomic_DNA"/>
</dbReference>
<name>A0A8H7AD85_9EURO</name>
<evidence type="ECO:0000313" key="3">
    <source>
        <dbReference type="Proteomes" id="UP000606974"/>
    </source>
</evidence>